<proteinExistence type="predicted"/>
<evidence type="ECO:0000313" key="2">
    <source>
        <dbReference type="EMBL" id="CAB4263923.1"/>
    </source>
</evidence>
<dbReference type="EMBL" id="CAEKDK010000001">
    <property type="protein sequence ID" value="CAB4263923.1"/>
    <property type="molecule type" value="Genomic_DNA"/>
</dbReference>
<feature type="compositionally biased region" description="Polar residues" evidence="1">
    <location>
        <begin position="88"/>
        <end position="102"/>
    </location>
</feature>
<name>A0A6J5TJ79_PRUAR</name>
<gene>
    <name evidence="2" type="ORF">CURHAP_LOCUS5306</name>
</gene>
<evidence type="ECO:0000256" key="1">
    <source>
        <dbReference type="SAM" id="MobiDB-lite"/>
    </source>
</evidence>
<sequence length="144" mass="16263">MPIVRKDLKKPPLLFCELVSTSEDSPMSPTSKLSTKSTPKALQRILSNLLCHRRVLGWYHTGVEQGDLQQACHPLLEGCSYPLRRNTTKNTKFTPTMHSGQNLPYAEGSRPSRQEHPSYRSGGEDDRQKRSLSRTLDRSRSAEA</sequence>
<organism evidence="2 3">
    <name type="scientific">Prunus armeniaca</name>
    <name type="common">Apricot</name>
    <name type="synonym">Armeniaca vulgaris</name>
    <dbReference type="NCBI Taxonomy" id="36596"/>
    <lineage>
        <taxon>Eukaryota</taxon>
        <taxon>Viridiplantae</taxon>
        <taxon>Streptophyta</taxon>
        <taxon>Embryophyta</taxon>
        <taxon>Tracheophyta</taxon>
        <taxon>Spermatophyta</taxon>
        <taxon>Magnoliopsida</taxon>
        <taxon>eudicotyledons</taxon>
        <taxon>Gunneridae</taxon>
        <taxon>Pentapetalae</taxon>
        <taxon>rosids</taxon>
        <taxon>fabids</taxon>
        <taxon>Rosales</taxon>
        <taxon>Rosaceae</taxon>
        <taxon>Amygdaloideae</taxon>
        <taxon>Amygdaleae</taxon>
        <taxon>Prunus</taxon>
    </lineage>
</organism>
<feature type="region of interest" description="Disordered" evidence="1">
    <location>
        <begin position="81"/>
        <end position="144"/>
    </location>
</feature>
<dbReference type="Proteomes" id="UP000507222">
    <property type="component" value="Unassembled WGS sequence"/>
</dbReference>
<reference evidence="2 3" key="1">
    <citation type="submission" date="2020-05" db="EMBL/GenBank/DDBJ databases">
        <authorList>
            <person name="Campoy J."/>
            <person name="Schneeberger K."/>
            <person name="Spophaly S."/>
        </authorList>
    </citation>
    <scope>NUCLEOTIDE SEQUENCE [LARGE SCALE GENOMIC DNA]</scope>
    <source>
        <strain evidence="2">PruArmRojPasFocal</strain>
    </source>
</reference>
<evidence type="ECO:0000313" key="3">
    <source>
        <dbReference type="Proteomes" id="UP000507222"/>
    </source>
</evidence>
<feature type="compositionally biased region" description="Basic and acidic residues" evidence="1">
    <location>
        <begin position="110"/>
        <end position="144"/>
    </location>
</feature>
<protein>
    <submittedName>
        <fullName evidence="2">Uncharacterized protein</fullName>
    </submittedName>
</protein>
<accession>A0A6J5TJ79</accession>
<dbReference type="AlphaFoldDB" id="A0A6J5TJ79"/>